<comment type="caution">
    <text evidence="2">The sequence shown here is derived from an EMBL/GenBank/DDBJ whole genome shotgun (WGS) entry which is preliminary data.</text>
</comment>
<dbReference type="EMBL" id="PFGC01000031">
    <property type="protein sequence ID" value="PIW36997.1"/>
    <property type="molecule type" value="Genomic_DNA"/>
</dbReference>
<sequence>MKTLFHNAHFFQTENDWATGIMVEDGCITEVYKSASEITMARSNAKAEFDLKGQWVMPAFEDAHNHPGSHSRISLELDFRDQQLSWKEAAVQISERAAKTPPGEWVAIHGWNETTWPTLTQSHLDALSKEHGIIIANLSYHAGLVNQFGMSLLSAQGLDIKESSEMLGRLEEIDFERAFDSSAPNVEAYSQAMLQFYQSMIQRGIVGVQDLEVRSFRQLETYWVLDSRGEIPIPTSIFITPELFTPAEKIKEIISRQWNTVDIRGVKLVLDGAFGTMTAAVSEPYADDPSVGILRMSLDEIESAVAQAVELGLTEVAMHCIGDVACDLAAEAIATLTPRFPSIRQWRCEHFELPTLLAIQKIAGADGSVCMQPNFTWDAHNYAHRLGDDRLMRINPFRQILDAGVPLVFGSDDMPTGPLEGIHWAVFKGMSNEQKLSLSEAWTAYSRAGAQLAGYEDRGILSKGMQANMITLADDPFSLSSDDFAKLEVRETWSGGECVYSI</sequence>
<dbReference type="InterPro" id="IPR011059">
    <property type="entry name" value="Metal-dep_hydrolase_composite"/>
</dbReference>
<dbReference type="Gene3D" id="3.20.20.140">
    <property type="entry name" value="Metal-dependent hydrolases"/>
    <property type="match status" value="1"/>
</dbReference>
<dbReference type="InterPro" id="IPR032466">
    <property type="entry name" value="Metal_Hydrolase"/>
</dbReference>
<evidence type="ECO:0000313" key="2">
    <source>
        <dbReference type="EMBL" id="PIW36997.1"/>
    </source>
</evidence>
<proteinExistence type="predicted"/>
<reference evidence="2 3" key="1">
    <citation type="submission" date="2017-09" db="EMBL/GenBank/DDBJ databases">
        <title>Depth-based differentiation of microbial function through sediment-hosted aquifers and enrichment of novel symbionts in the deep terrestrial subsurface.</title>
        <authorList>
            <person name="Probst A.J."/>
            <person name="Ladd B."/>
            <person name="Jarett J.K."/>
            <person name="Geller-Mcgrath D.E."/>
            <person name="Sieber C.M."/>
            <person name="Emerson J.B."/>
            <person name="Anantharaman K."/>
            <person name="Thomas B.C."/>
            <person name="Malmstrom R."/>
            <person name="Stieglmeier M."/>
            <person name="Klingl A."/>
            <person name="Woyke T."/>
            <person name="Ryan C.M."/>
            <person name="Banfield J.F."/>
        </authorList>
    </citation>
    <scope>NUCLEOTIDE SEQUENCE [LARGE SCALE GENOMIC DNA]</scope>
    <source>
        <strain evidence="2">CG15_BIG_FIL_POST_REV_8_21_14_020_45_12</strain>
    </source>
</reference>
<organism evidence="2 3">
    <name type="scientific">Candidatus Kerfeldbacteria bacterium CG15_BIG_FIL_POST_REV_8_21_14_020_45_12</name>
    <dbReference type="NCBI Taxonomy" id="2014247"/>
    <lineage>
        <taxon>Bacteria</taxon>
        <taxon>Candidatus Kerfeldiibacteriota</taxon>
    </lineage>
</organism>
<name>A0A2M7H453_9BACT</name>
<dbReference type="InterPro" id="IPR013108">
    <property type="entry name" value="Amidohydro_3"/>
</dbReference>
<dbReference type="Gene3D" id="3.10.310.70">
    <property type="match status" value="1"/>
</dbReference>
<dbReference type="Proteomes" id="UP000230292">
    <property type="component" value="Unassembled WGS sequence"/>
</dbReference>
<dbReference type="SUPFAM" id="SSF51556">
    <property type="entry name" value="Metallo-dependent hydrolases"/>
    <property type="match status" value="1"/>
</dbReference>
<protein>
    <recommendedName>
        <fullName evidence="1">Amidohydrolase 3 domain-containing protein</fullName>
    </recommendedName>
</protein>
<dbReference type="AlphaFoldDB" id="A0A2M7H453"/>
<dbReference type="SUPFAM" id="SSF51338">
    <property type="entry name" value="Composite domain of metallo-dependent hydrolases"/>
    <property type="match status" value="1"/>
</dbReference>
<gene>
    <name evidence="2" type="ORF">COW24_02435</name>
</gene>
<accession>A0A2M7H453</accession>
<dbReference type="Gene3D" id="2.30.40.10">
    <property type="entry name" value="Urease, subunit C, domain 1"/>
    <property type="match status" value="1"/>
</dbReference>
<dbReference type="Pfam" id="PF07969">
    <property type="entry name" value="Amidohydro_3"/>
    <property type="match status" value="1"/>
</dbReference>
<dbReference type="PANTHER" id="PTHR22642:SF2">
    <property type="entry name" value="PROTEIN LONG AFTER FAR-RED 3"/>
    <property type="match status" value="1"/>
</dbReference>
<feature type="domain" description="Amidohydrolase 3" evidence="1">
    <location>
        <begin position="48"/>
        <end position="500"/>
    </location>
</feature>
<evidence type="ECO:0000313" key="3">
    <source>
        <dbReference type="Proteomes" id="UP000230292"/>
    </source>
</evidence>
<evidence type="ECO:0000259" key="1">
    <source>
        <dbReference type="Pfam" id="PF07969"/>
    </source>
</evidence>
<dbReference type="GO" id="GO:0016810">
    <property type="term" value="F:hydrolase activity, acting on carbon-nitrogen (but not peptide) bonds"/>
    <property type="evidence" value="ECO:0007669"/>
    <property type="project" value="InterPro"/>
</dbReference>
<dbReference type="PANTHER" id="PTHR22642">
    <property type="entry name" value="IMIDAZOLONEPROPIONASE"/>
    <property type="match status" value="1"/>
</dbReference>